<dbReference type="InterPro" id="IPR006073">
    <property type="entry name" value="GTP-bd"/>
</dbReference>
<dbReference type="GO" id="GO:0003924">
    <property type="term" value="F:GTPase activity"/>
    <property type="evidence" value="ECO:0007669"/>
    <property type="project" value="InterPro"/>
</dbReference>
<feature type="compositionally biased region" description="Polar residues" evidence="5">
    <location>
        <begin position="628"/>
        <end position="637"/>
    </location>
</feature>
<dbReference type="PANTHER" id="PTHR45709">
    <property type="entry name" value="LARGE SUBUNIT GTPASE 1 HOMOLOG-RELATED"/>
    <property type="match status" value="1"/>
</dbReference>
<evidence type="ECO:0000256" key="4">
    <source>
        <dbReference type="ARBA" id="ARBA00039902"/>
    </source>
</evidence>
<keyword evidence="1" id="KW-0547">Nucleotide-binding</keyword>
<organism evidence="7 8">
    <name type="scientific">Gymnopilus junonius</name>
    <name type="common">Spectacular rustgill mushroom</name>
    <name type="synonym">Gymnopilus spectabilis subsp. junonius</name>
    <dbReference type="NCBI Taxonomy" id="109634"/>
    <lineage>
        <taxon>Eukaryota</taxon>
        <taxon>Fungi</taxon>
        <taxon>Dikarya</taxon>
        <taxon>Basidiomycota</taxon>
        <taxon>Agaricomycotina</taxon>
        <taxon>Agaricomycetes</taxon>
        <taxon>Agaricomycetidae</taxon>
        <taxon>Agaricales</taxon>
        <taxon>Agaricineae</taxon>
        <taxon>Hymenogastraceae</taxon>
        <taxon>Gymnopilus</taxon>
    </lineage>
</organism>
<feature type="region of interest" description="Disordered" evidence="5">
    <location>
        <begin position="1"/>
        <end position="55"/>
    </location>
</feature>
<evidence type="ECO:0000256" key="2">
    <source>
        <dbReference type="ARBA" id="ARBA00023134"/>
    </source>
</evidence>
<evidence type="ECO:0000313" key="7">
    <source>
        <dbReference type="EMBL" id="KAF8913137.1"/>
    </source>
</evidence>
<dbReference type="InterPro" id="IPR043358">
    <property type="entry name" value="GNL1-like"/>
</dbReference>
<dbReference type="Proteomes" id="UP000724874">
    <property type="component" value="Unassembled WGS sequence"/>
</dbReference>
<feature type="region of interest" description="Disordered" evidence="5">
    <location>
        <begin position="338"/>
        <end position="358"/>
    </location>
</feature>
<name>A0A9P5TUH1_GYMJU</name>
<protein>
    <recommendedName>
        <fullName evidence="4">Guanine nucleotide-binding protein-like 1</fullName>
    </recommendedName>
</protein>
<evidence type="ECO:0000313" key="8">
    <source>
        <dbReference type="Proteomes" id="UP000724874"/>
    </source>
</evidence>
<dbReference type="Gene3D" id="3.40.50.300">
    <property type="entry name" value="P-loop containing nucleotide triphosphate hydrolases"/>
    <property type="match status" value="1"/>
</dbReference>
<feature type="region of interest" description="Disordered" evidence="5">
    <location>
        <begin position="553"/>
        <end position="637"/>
    </location>
</feature>
<dbReference type="PANTHER" id="PTHR45709:SF3">
    <property type="entry name" value="GUANINE NUCLEOTIDE-BINDING PROTEIN-LIKE 1"/>
    <property type="match status" value="1"/>
</dbReference>
<keyword evidence="2" id="KW-0342">GTP-binding</keyword>
<proteinExistence type="predicted"/>
<dbReference type="InterPro" id="IPR027417">
    <property type="entry name" value="P-loop_NTPase"/>
</dbReference>
<feature type="compositionally biased region" description="Acidic residues" evidence="5">
    <location>
        <begin position="567"/>
        <end position="583"/>
    </location>
</feature>
<dbReference type="AlphaFoldDB" id="A0A9P5TUH1"/>
<evidence type="ECO:0000256" key="5">
    <source>
        <dbReference type="SAM" id="MobiDB-lite"/>
    </source>
</evidence>
<dbReference type="Pfam" id="PF01926">
    <property type="entry name" value="MMR_HSR1"/>
    <property type="match status" value="1"/>
</dbReference>
<accession>A0A9P5TUH1</accession>
<feature type="compositionally biased region" description="Basic and acidic residues" evidence="5">
    <location>
        <begin position="13"/>
        <end position="27"/>
    </location>
</feature>
<dbReference type="GO" id="GO:0005525">
    <property type="term" value="F:GTP binding"/>
    <property type="evidence" value="ECO:0007669"/>
    <property type="project" value="UniProtKB-KW"/>
</dbReference>
<feature type="compositionally biased region" description="Acidic residues" evidence="5">
    <location>
        <begin position="591"/>
        <end position="602"/>
    </location>
</feature>
<comment type="function">
    <text evidence="3">Possible regulatory or functional link with the histocompatibility cluster.</text>
</comment>
<dbReference type="SUPFAM" id="SSF52540">
    <property type="entry name" value="P-loop containing nucleoside triphosphate hydrolases"/>
    <property type="match status" value="1"/>
</dbReference>
<evidence type="ECO:0000259" key="6">
    <source>
        <dbReference type="Pfam" id="PF01926"/>
    </source>
</evidence>
<dbReference type="EMBL" id="JADNYJ010000002">
    <property type="protein sequence ID" value="KAF8913137.1"/>
    <property type="molecule type" value="Genomic_DNA"/>
</dbReference>
<keyword evidence="8" id="KW-1185">Reference proteome</keyword>
<reference evidence="7" key="1">
    <citation type="submission" date="2020-11" db="EMBL/GenBank/DDBJ databases">
        <authorList>
            <consortium name="DOE Joint Genome Institute"/>
            <person name="Ahrendt S."/>
            <person name="Riley R."/>
            <person name="Andreopoulos W."/>
            <person name="LaButti K."/>
            <person name="Pangilinan J."/>
            <person name="Ruiz-duenas F.J."/>
            <person name="Barrasa J.M."/>
            <person name="Sanchez-Garcia M."/>
            <person name="Camarero S."/>
            <person name="Miyauchi S."/>
            <person name="Serrano A."/>
            <person name="Linde D."/>
            <person name="Babiker R."/>
            <person name="Drula E."/>
            <person name="Ayuso-Fernandez I."/>
            <person name="Pacheco R."/>
            <person name="Padilla G."/>
            <person name="Ferreira P."/>
            <person name="Barriuso J."/>
            <person name="Kellner H."/>
            <person name="Castanera R."/>
            <person name="Alfaro M."/>
            <person name="Ramirez L."/>
            <person name="Pisabarro A.G."/>
            <person name="Kuo A."/>
            <person name="Tritt A."/>
            <person name="Lipzen A."/>
            <person name="He G."/>
            <person name="Yan M."/>
            <person name="Ng V."/>
            <person name="Cullen D."/>
            <person name="Martin F."/>
            <person name="Rosso M.-N."/>
            <person name="Henrissat B."/>
            <person name="Hibbett D."/>
            <person name="Martinez A.T."/>
            <person name="Grigoriev I.V."/>
        </authorList>
    </citation>
    <scope>NUCLEOTIDE SEQUENCE</scope>
    <source>
        <strain evidence="7">AH 44721</strain>
    </source>
</reference>
<feature type="compositionally biased region" description="Basic residues" evidence="5">
    <location>
        <begin position="1"/>
        <end position="12"/>
    </location>
</feature>
<evidence type="ECO:0000256" key="3">
    <source>
        <dbReference type="ARBA" id="ARBA00037770"/>
    </source>
</evidence>
<evidence type="ECO:0000256" key="1">
    <source>
        <dbReference type="ARBA" id="ARBA00022741"/>
    </source>
</evidence>
<comment type="caution">
    <text evidence="7">The sequence shown here is derived from an EMBL/GenBank/DDBJ whole genome shotgun (WGS) entry which is preliminary data.</text>
</comment>
<sequence length="637" mass="71117">MPPRRKPTSTRQKKADQQSKRAIRRGDVPTSDVVKKTTHRRPRVGPTGQQVGASSTIESARKLQSAFIKLPPDFLEQTKNLASTLPLLRLIPDEKAISPKFLQDGETDPLSCPRRPKWRYDMSKLEVERNEEGLFRKYIAQTDQALEKWQNMAHHNDAGSGMPRSPSYFERNLEVWRQFWRVAEISQIILLLLDSRCPILHYPPSLSNYLADQKVILVLTKVDISGPVRVQHWLDYIKRRHPGSRVVQVESYAEKEGQVDHTGRKQYEPCIPLQFRAALIDAIKDAHSELLEPPQRVASKPDRLKDWIPSVKKHIDWDGLLRAKGSKVGIAVGGAAVPLPKSPEGDGQNGNSPIQEPSHLTIGLIGQPNVGKSSLLNALFGTQKVRASKTPGKTKHFQTLFWTDDVRLVDCPGLVMPNYVPMEMQVLSGILPISRVSAVPACIHFAAQLLPLERIYNLIHPSTTLPPVEDKRTWRDNRKPEENIKNSEQTNWTAMDILTAYADAKGWVTAKAGRPDIHRAGNAILRSLAEGRIKWAFWPPDMSAEQISAENGGIQGNGIWVPQSSPVDDESEPESLPESDAEENVQRTDTTEEVVESSEDEGNATGIVDGGRFGALAINDDENDEHSQSASSDSEEF</sequence>
<gene>
    <name evidence="7" type="ORF">CPB84DRAFT_1760427</name>
</gene>
<dbReference type="OrthoDB" id="61815at2759"/>
<feature type="domain" description="G" evidence="6">
    <location>
        <begin position="361"/>
        <end position="416"/>
    </location>
</feature>